<evidence type="ECO:0000313" key="1">
    <source>
        <dbReference type="EMBL" id="HBQ50035.1"/>
    </source>
</evidence>
<dbReference type="Proteomes" id="UP000263957">
    <property type="component" value="Unassembled WGS sequence"/>
</dbReference>
<organism evidence="1 2">
    <name type="scientific">Hyphomonas atlantica</name>
    <dbReference type="NCBI Taxonomy" id="1280948"/>
    <lineage>
        <taxon>Bacteria</taxon>
        <taxon>Pseudomonadati</taxon>
        <taxon>Pseudomonadota</taxon>
        <taxon>Alphaproteobacteria</taxon>
        <taxon>Hyphomonadales</taxon>
        <taxon>Hyphomonadaceae</taxon>
        <taxon>Hyphomonas</taxon>
    </lineage>
</organism>
<sequence>MDTGRRGHRAANAQASPCGSRCRGICVTNLTAQPALSLWTGQTVHVRYTPFERRFAYKLVLIDLDIDRLDEAAASSALFSVNAPGLFAFRTQDHGPKQAGAPLRPWAEAELAKAGVSLDGGAIRLVTFPRHLFYKFAPLSLWYGYGPDGDLRGIIYEVNNTFGESHSYVAAVKAGRNRHSAPKSFHVSPFFDVTGTYRFTLRSPEDKLGVVVESLKDGNCLHMANITARKRPATRANLLKLAVTNPLSTLGVTVGIHWQALKIWLRGAGYRSKPNPPETTSTIALPLQIRNAGKRRDAA</sequence>
<gene>
    <name evidence="1" type="ORF">DD728_14360</name>
</gene>
<dbReference type="PANTHER" id="PTHR33973:SF4">
    <property type="entry name" value="OS07G0153300 PROTEIN"/>
    <property type="match status" value="1"/>
</dbReference>
<protein>
    <submittedName>
        <fullName evidence="1">DUF1365 domain-containing protein</fullName>
    </submittedName>
</protein>
<dbReference type="InterPro" id="IPR010775">
    <property type="entry name" value="DUF1365"/>
</dbReference>
<accession>A0A356WAJ9</accession>
<evidence type="ECO:0000313" key="2">
    <source>
        <dbReference type="Proteomes" id="UP000263957"/>
    </source>
</evidence>
<comment type="caution">
    <text evidence="1">The sequence shown here is derived from an EMBL/GenBank/DDBJ whole genome shotgun (WGS) entry which is preliminary data.</text>
</comment>
<dbReference type="PANTHER" id="PTHR33973">
    <property type="entry name" value="OS07G0153300 PROTEIN"/>
    <property type="match status" value="1"/>
</dbReference>
<name>A0A356WAJ9_9PROT</name>
<reference evidence="1 2" key="1">
    <citation type="journal article" date="2018" name="Nat. Biotechnol.">
        <title>A standardized bacterial taxonomy based on genome phylogeny substantially revises the tree of life.</title>
        <authorList>
            <person name="Parks D.H."/>
            <person name="Chuvochina M."/>
            <person name="Waite D.W."/>
            <person name="Rinke C."/>
            <person name="Skarshewski A."/>
            <person name="Chaumeil P.A."/>
            <person name="Hugenholtz P."/>
        </authorList>
    </citation>
    <scope>NUCLEOTIDE SEQUENCE [LARGE SCALE GENOMIC DNA]</scope>
    <source>
        <strain evidence="1">UBA10378</strain>
    </source>
</reference>
<proteinExistence type="predicted"/>
<dbReference type="AlphaFoldDB" id="A0A356WAJ9"/>
<dbReference type="Pfam" id="PF07103">
    <property type="entry name" value="DUF1365"/>
    <property type="match status" value="1"/>
</dbReference>
<dbReference type="EMBL" id="DOGS01000286">
    <property type="protein sequence ID" value="HBQ50035.1"/>
    <property type="molecule type" value="Genomic_DNA"/>
</dbReference>